<feature type="compositionally biased region" description="Basic and acidic residues" evidence="1">
    <location>
        <begin position="1"/>
        <end position="11"/>
    </location>
</feature>
<sequence length="172" mass="18902">MVSTPDSDRKVMSSGLSGDRTGQFNASLPSDPVRSQMISRVSPVLSRVSVLTYPVAERGDTVEEESALLKSLCNDYGLALQQHCLQRVSKSILSPPSSPRLEDLSGKEEPSNITNSHANPILDKAGIIPVKTMKQFQIYQDAMENRFWSSHFIVETKEATDSVFIMEGKTGV</sequence>
<feature type="compositionally biased region" description="Basic and acidic residues" evidence="1">
    <location>
        <begin position="100"/>
        <end position="110"/>
    </location>
</feature>
<evidence type="ECO:0000313" key="3">
    <source>
        <dbReference type="Proteomes" id="UP001145742"/>
    </source>
</evidence>
<comment type="caution">
    <text evidence="2">The sequence shown here is derived from an EMBL/GenBank/DDBJ whole genome shotgun (WGS) entry which is preliminary data.</text>
</comment>
<evidence type="ECO:0000313" key="2">
    <source>
        <dbReference type="EMBL" id="KAJ7406646.1"/>
    </source>
</evidence>
<feature type="region of interest" description="Disordered" evidence="1">
    <location>
        <begin position="92"/>
        <end position="116"/>
    </location>
</feature>
<organism evidence="2 3">
    <name type="scientific">Willisornis vidua</name>
    <name type="common">Xingu scale-backed antbird</name>
    <dbReference type="NCBI Taxonomy" id="1566151"/>
    <lineage>
        <taxon>Eukaryota</taxon>
        <taxon>Metazoa</taxon>
        <taxon>Chordata</taxon>
        <taxon>Craniata</taxon>
        <taxon>Vertebrata</taxon>
        <taxon>Euteleostomi</taxon>
        <taxon>Archelosauria</taxon>
        <taxon>Archosauria</taxon>
        <taxon>Dinosauria</taxon>
        <taxon>Saurischia</taxon>
        <taxon>Theropoda</taxon>
        <taxon>Coelurosauria</taxon>
        <taxon>Aves</taxon>
        <taxon>Neognathae</taxon>
        <taxon>Neoaves</taxon>
        <taxon>Telluraves</taxon>
        <taxon>Australaves</taxon>
        <taxon>Passeriformes</taxon>
        <taxon>Thamnophilidae</taxon>
        <taxon>Willisornis</taxon>
    </lineage>
</organism>
<accession>A0ABQ9CPC9</accession>
<keyword evidence="3" id="KW-1185">Reference proteome</keyword>
<gene>
    <name evidence="2" type="ORF">WISP_132377</name>
</gene>
<dbReference type="PROSITE" id="PS51300">
    <property type="entry name" value="NIRD"/>
    <property type="match status" value="1"/>
</dbReference>
<proteinExistence type="predicted"/>
<feature type="region of interest" description="Disordered" evidence="1">
    <location>
        <begin position="1"/>
        <end position="31"/>
    </location>
</feature>
<feature type="compositionally biased region" description="Polar residues" evidence="1">
    <location>
        <begin position="14"/>
        <end position="28"/>
    </location>
</feature>
<evidence type="ECO:0000256" key="1">
    <source>
        <dbReference type="SAM" id="MobiDB-lite"/>
    </source>
</evidence>
<reference evidence="2" key="1">
    <citation type="submission" date="2019-10" db="EMBL/GenBank/DDBJ databases">
        <authorList>
            <person name="Soares A.E.R."/>
            <person name="Aleixo A."/>
            <person name="Schneider P."/>
            <person name="Miyaki C.Y."/>
            <person name="Schneider M.P."/>
            <person name="Mello C."/>
            <person name="Vasconcelos A.T.R."/>
        </authorList>
    </citation>
    <scope>NUCLEOTIDE SEQUENCE</scope>
    <source>
        <tissue evidence="2">Muscle</tissue>
    </source>
</reference>
<dbReference type="EMBL" id="WHWB01034641">
    <property type="protein sequence ID" value="KAJ7406646.1"/>
    <property type="molecule type" value="Genomic_DNA"/>
</dbReference>
<protein>
    <submittedName>
        <fullName evidence="2">Uncharacterized protein</fullName>
    </submittedName>
</protein>
<name>A0ABQ9CPC9_9PASS</name>
<dbReference type="Proteomes" id="UP001145742">
    <property type="component" value="Unassembled WGS sequence"/>
</dbReference>